<dbReference type="InterPro" id="IPR001680">
    <property type="entry name" value="WD40_rpt"/>
</dbReference>
<dbReference type="SMART" id="SM00320">
    <property type="entry name" value="WD40"/>
    <property type="match status" value="3"/>
</dbReference>
<gene>
    <name evidence="4" type="ORF">C1280_01605</name>
</gene>
<evidence type="ECO:0000256" key="2">
    <source>
        <dbReference type="ARBA" id="ARBA00022737"/>
    </source>
</evidence>
<evidence type="ECO:0000256" key="3">
    <source>
        <dbReference type="PROSITE-ProRule" id="PRU00221"/>
    </source>
</evidence>
<name>A0A2Z3GTI8_9BACT</name>
<keyword evidence="5" id="KW-1185">Reference proteome</keyword>
<evidence type="ECO:0000256" key="1">
    <source>
        <dbReference type="ARBA" id="ARBA00022574"/>
    </source>
</evidence>
<dbReference type="SUPFAM" id="SSF50978">
    <property type="entry name" value="WD40 repeat-like"/>
    <property type="match status" value="1"/>
</dbReference>
<dbReference type="PROSITE" id="PS50294">
    <property type="entry name" value="WD_REPEATS_REGION"/>
    <property type="match status" value="1"/>
</dbReference>
<feature type="repeat" description="WD" evidence="3">
    <location>
        <begin position="216"/>
        <end position="239"/>
    </location>
</feature>
<keyword evidence="1 3" id="KW-0853">WD repeat</keyword>
<dbReference type="Gene3D" id="2.130.10.10">
    <property type="entry name" value="YVTN repeat-like/Quinoprotein amine dehydrogenase"/>
    <property type="match status" value="2"/>
</dbReference>
<dbReference type="RefSeq" id="WP_010049436.1">
    <property type="nucleotide sequence ID" value="NZ_CP025958.1"/>
</dbReference>
<organism evidence="4 5">
    <name type="scientific">Gemmata obscuriglobus</name>
    <dbReference type="NCBI Taxonomy" id="114"/>
    <lineage>
        <taxon>Bacteria</taxon>
        <taxon>Pseudomonadati</taxon>
        <taxon>Planctomycetota</taxon>
        <taxon>Planctomycetia</taxon>
        <taxon>Gemmatales</taxon>
        <taxon>Gemmataceae</taxon>
        <taxon>Gemmata</taxon>
    </lineage>
</organism>
<dbReference type="PANTHER" id="PTHR22847:SF637">
    <property type="entry name" value="WD REPEAT DOMAIN 5B"/>
    <property type="match status" value="1"/>
</dbReference>
<sequence>MLQLPPSGQPHYTVAFSPDGRWLAAGGLGSAVDFWDLHAPSLPSRRVGPFSATVIRVQFTPAGRLVLATTERAFVFEFASAGAPLSLQGDLPRSSRAVCSPDGSSLATVGAVVTTWGLRGAVPVVRRRHNIFTASDAAFTGDSRLLVASEEGITVLPESGGTGHQIPVSGCPHRIACSADGDLAAVLALGNLSVWHLPTRAAVVDRYARTHGGWLSVAFAPHGRRVVTGGIDGTVAVWDAAGSGPPLRTFQWDLGPVYAVAFDQNGQCAAAAGRAGALVWDVDD</sequence>
<protein>
    <submittedName>
        <fullName evidence="4">WD40 repeat domain-containing protein</fullName>
    </submittedName>
</protein>
<reference evidence="4 5" key="1">
    <citation type="submission" date="2018-01" db="EMBL/GenBank/DDBJ databases">
        <title>G. obscuriglobus.</title>
        <authorList>
            <person name="Franke J."/>
            <person name="Blomberg W."/>
            <person name="Selmecki A."/>
        </authorList>
    </citation>
    <scope>NUCLEOTIDE SEQUENCE [LARGE SCALE GENOMIC DNA]</scope>
    <source>
        <strain evidence="4 5">DSM 5831</strain>
    </source>
</reference>
<feature type="repeat" description="WD" evidence="3">
    <location>
        <begin position="13"/>
        <end position="37"/>
    </location>
</feature>
<evidence type="ECO:0000313" key="5">
    <source>
        <dbReference type="Proteomes" id="UP000245802"/>
    </source>
</evidence>
<keyword evidence="2" id="KW-0677">Repeat</keyword>
<dbReference type="OrthoDB" id="277950at2"/>
<proteinExistence type="predicted"/>
<dbReference type="PROSITE" id="PS50082">
    <property type="entry name" value="WD_REPEATS_2"/>
    <property type="match status" value="2"/>
</dbReference>
<dbReference type="Pfam" id="PF00400">
    <property type="entry name" value="WD40"/>
    <property type="match status" value="2"/>
</dbReference>
<dbReference type="Proteomes" id="UP000245802">
    <property type="component" value="Chromosome"/>
</dbReference>
<dbReference type="InterPro" id="IPR036322">
    <property type="entry name" value="WD40_repeat_dom_sf"/>
</dbReference>
<dbReference type="EMBL" id="CP025958">
    <property type="protein sequence ID" value="AWM35841.1"/>
    <property type="molecule type" value="Genomic_DNA"/>
</dbReference>
<accession>A0A2Z3GTI8</accession>
<dbReference type="KEGG" id="gog:C1280_01605"/>
<dbReference type="AlphaFoldDB" id="A0A2Z3GTI8"/>
<evidence type="ECO:0000313" key="4">
    <source>
        <dbReference type="EMBL" id="AWM35841.1"/>
    </source>
</evidence>
<dbReference type="PANTHER" id="PTHR22847">
    <property type="entry name" value="WD40 REPEAT PROTEIN"/>
    <property type="match status" value="1"/>
</dbReference>
<dbReference type="InterPro" id="IPR015943">
    <property type="entry name" value="WD40/YVTN_repeat-like_dom_sf"/>
</dbReference>